<sequence>MRKWGKQSDKKVKKQKSKPAQNEETTEDFRKKKKSADRLFKRNKLKKALKNRGKDDKILSKAKLKRPKGYNVVKTVIIIALFLVVVSWINAGNANRKASDAQEQSQKLASQIDTTNKGNPATQVGAQEYAKDFIQKYYSYDKGQDRDKWLDNLSDYVDSSTLDDNSFKPENIDGSISVKDVKINDVESADKNQAKIYFTVTLDKKTVEEKTVKKKVKGKKGKKDKEETKTVQEDKHEDVKFNRYIKVYGDDKGYKLVTLPLPYEQKSNADVQMTLDTDNGRDVTTNYPDVKDYITSFMKVYASDDRDTAQTYFYNKSDTQLLNNNVEIKNVEEVKVYQENKQDELKAITTVQMEEKDSGLTSRNKFEIKLKKLDDNKYNVIKVSEPQYTKK</sequence>
<geneLocation type="plasmid" evidence="3">
    <name>pSAM12-0145</name>
</geneLocation>
<feature type="compositionally biased region" description="Basic residues" evidence="1">
    <location>
        <begin position="31"/>
        <end position="51"/>
    </location>
</feature>
<evidence type="ECO:0000256" key="1">
    <source>
        <dbReference type="SAM" id="MobiDB-lite"/>
    </source>
</evidence>
<name>A0A127E5X2_STAAU</name>
<dbReference type="Gene3D" id="3.10.450.540">
    <property type="match status" value="2"/>
</dbReference>
<feature type="transmembrane region" description="Helical" evidence="2">
    <location>
        <begin position="69"/>
        <end position="89"/>
    </location>
</feature>
<protein>
    <recommendedName>
        <fullName evidence="4">Conjugal transfer protein</fullName>
    </recommendedName>
</protein>
<reference evidence="3" key="1">
    <citation type="journal article" date="2016" name="Antimicrob. Agents Chemother.">
        <title>First Report of cfr-Carrying Plasmids in the Pandemic Sequence Type 22 Methicillin-Resistant Staphylococcus aureus Staphylococcal Cassette Chromosome mec Type IV Clone.</title>
        <authorList>
            <person name="Shore A.C."/>
            <person name="Lazaris A."/>
            <person name="Kinnevey P.M."/>
            <person name="Brennan O.M."/>
            <person name="Brennan G.I."/>
            <person name="O'Connell B."/>
            <person name="Fessler A.T."/>
            <person name="Schwarz S."/>
            <person name="Coleman D.C."/>
        </authorList>
    </citation>
    <scope>NUCLEOTIDE SEQUENCE</scope>
    <source>
        <strain evidence="3">M12/0145</strain>
        <plasmid evidence="3">pSAM12-0145</plasmid>
    </source>
</reference>
<accession>A0A127E5X2</accession>
<feature type="compositionally biased region" description="Polar residues" evidence="1">
    <location>
        <begin position="101"/>
        <end position="122"/>
    </location>
</feature>
<dbReference type="EMBL" id="KU521355">
    <property type="protein sequence ID" value="AMN16480.1"/>
    <property type="molecule type" value="Genomic_DNA"/>
</dbReference>
<keyword evidence="2" id="KW-0812">Transmembrane</keyword>
<keyword evidence="3" id="KW-0614">Plasmid</keyword>
<feature type="region of interest" description="Disordered" evidence="1">
    <location>
        <begin position="95"/>
        <end position="122"/>
    </location>
</feature>
<dbReference type="RefSeq" id="WP_172687277.1">
    <property type="nucleotide sequence ID" value="NZ_KU521355.1"/>
</dbReference>
<keyword evidence="2" id="KW-0472">Membrane</keyword>
<evidence type="ECO:0000313" key="3">
    <source>
        <dbReference type="EMBL" id="AMN16480.1"/>
    </source>
</evidence>
<feature type="compositionally biased region" description="Basic and acidic residues" evidence="1">
    <location>
        <begin position="1"/>
        <end position="10"/>
    </location>
</feature>
<keyword evidence="2" id="KW-1133">Transmembrane helix</keyword>
<evidence type="ECO:0008006" key="4">
    <source>
        <dbReference type="Google" id="ProtNLM"/>
    </source>
</evidence>
<dbReference type="CDD" id="cd16428">
    <property type="entry name" value="TcpC_C"/>
    <property type="match status" value="1"/>
</dbReference>
<evidence type="ECO:0000256" key="2">
    <source>
        <dbReference type="SAM" id="Phobius"/>
    </source>
</evidence>
<feature type="region of interest" description="Disordered" evidence="1">
    <location>
        <begin position="1"/>
        <end position="52"/>
    </location>
</feature>
<dbReference type="InterPro" id="IPR035628">
    <property type="entry name" value="TcpC_C"/>
</dbReference>
<proteinExistence type="predicted"/>
<dbReference type="AlphaFoldDB" id="A0A127E5X2"/>
<organism evidence="3">
    <name type="scientific">Staphylococcus aureus</name>
    <dbReference type="NCBI Taxonomy" id="1280"/>
    <lineage>
        <taxon>Bacteria</taxon>
        <taxon>Bacillati</taxon>
        <taxon>Bacillota</taxon>
        <taxon>Bacilli</taxon>
        <taxon>Bacillales</taxon>
        <taxon>Staphylococcaceae</taxon>
        <taxon>Staphylococcus</taxon>
    </lineage>
</organism>